<dbReference type="InterPro" id="IPR000182">
    <property type="entry name" value="GNAT_dom"/>
</dbReference>
<organism evidence="2 3">
    <name type="scientific">Proteiniclasticum aestuarii</name>
    <dbReference type="NCBI Taxonomy" id="2817862"/>
    <lineage>
        <taxon>Bacteria</taxon>
        <taxon>Bacillati</taxon>
        <taxon>Bacillota</taxon>
        <taxon>Clostridia</taxon>
        <taxon>Eubacteriales</taxon>
        <taxon>Clostridiaceae</taxon>
        <taxon>Proteiniclasticum</taxon>
    </lineage>
</organism>
<protein>
    <submittedName>
        <fullName evidence="2">GNAT family N-acetyltransferase</fullName>
    </submittedName>
</protein>
<evidence type="ECO:0000313" key="2">
    <source>
        <dbReference type="EMBL" id="MBO1264956.1"/>
    </source>
</evidence>
<dbReference type="RefSeq" id="WP_207599476.1">
    <property type="nucleotide sequence ID" value="NZ_JAFNJU010000005.1"/>
</dbReference>
<dbReference type="PANTHER" id="PTHR43792:SF1">
    <property type="entry name" value="N-ACETYLTRANSFERASE DOMAIN-CONTAINING PROTEIN"/>
    <property type="match status" value="1"/>
</dbReference>
<accession>A0A939HBI2</accession>
<feature type="domain" description="N-acetyltransferase" evidence="1">
    <location>
        <begin position="14"/>
        <end position="180"/>
    </location>
</feature>
<dbReference type="GO" id="GO:0016747">
    <property type="term" value="F:acyltransferase activity, transferring groups other than amino-acyl groups"/>
    <property type="evidence" value="ECO:0007669"/>
    <property type="project" value="InterPro"/>
</dbReference>
<dbReference type="PROSITE" id="PS51186">
    <property type="entry name" value="GNAT"/>
    <property type="match status" value="1"/>
</dbReference>
<evidence type="ECO:0000313" key="3">
    <source>
        <dbReference type="Proteomes" id="UP000664218"/>
    </source>
</evidence>
<dbReference type="Pfam" id="PF13302">
    <property type="entry name" value="Acetyltransf_3"/>
    <property type="match status" value="1"/>
</dbReference>
<gene>
    <name evidence="2" type="ORF">J3A84_07935</name>
</gene>
<dbReference type="InterPro" id="IPR051531">
    <property type="entry name" value="N-acetyltransferase"/>
</dbReference>
<dbReference type="PANTHER" id="PTHR43792">
    <property type="entry name" value="GNAT FAMILY, PUTATIVE (AFU_ORTHOLOGUE AFUA_3G00765)-RELATED-RELATED"/>
    <property type="match status" value="1"/>
</dbReference>
<evidence type="ECO:0000259" key="1">
    <source>
        <dbReference type="PROSITE" id="PS51186"/>
    </source>
</evidence>
<sequence>MKHLGTKELETERLLLRRFRADDAEAMYRNWASDPEVTKYLMWPTHKNISVSEAVLEDWVENYADKTYYQWAIVLKSEGPEPVGSISIVRQDKNVKMVHVGYCIGRKWWHQGITSEALDRVIRFFFEEVLVNRFESRFDPRNANSGKVMEKCGLLYEGTMRQGDWNNQGICDYSMYGLVRADYEKNKNR</sequence>
<keyword evidence="3" id="KW-1185">Reference proteome</keyword>
<dbReference type="SUPFAM" id="SSF55729">
    <property type="entry name" value="Acyl-CoA N-acyltransferases (Nat)"/>
    <property type="match status" value="1"/>
</dbReference>
<dbReference type="InterPro" id="IPR016181">
    <property type="entry name" value="Acyl_CoA_acyltransferase"/>
</dbReference>
<proteinExistence type="predicted"/>
<comment type="caution">
    <text evidence="2">The sequence shown here is derived from an EMBL/GenBank/DDBJ whole genome shotgun (WGS) entry which is preliminary data.</text>
</comment>
<reference evidence="2" key="1">
    <citation type="submission" date="2021-03" db="EMBL/GenBank/DDBJ databases">
        <title>Proteiniclasticum marinus sp. nov., isolated from tidal flat sediment.</title>
        <authorList>
            <person name="Namirimu T."/>
            <person name="Yang J.-A."/>
            <person name="Yang S.-H."/>
            <person name="Kim Y.-J."/>
            <person name="Kwon K.K."/>
        </authorList>
    </citation>
    <scope>NUCLEOTIDE SEQUENCE</scope>
    <source>
        <strain evidence="2">SCR006</strain>
    </source>
</reference>
<dbReference type="Gene3D" id="3.40.630.30">
    <property type="match status" value="1"/>
</dbReference>
<name>A0A939HBI2_9CLOT</name>
<dbReference type="Proteomes" id="UP000664218">
    <property type="component" value="Unassembled WGS sequence"/>
</dbReference>
<dbReference type="EMBL" id="JAFNJU010000005">
    <property type="protein sequence ID" value="MBO1264956.1"/>
    <property type="molecule type" value="Genomic_DNA"/>
</dbReference>
<dbReference type="AlphaFoldDB" id="A0A939HBI2"/>